<dbReference type="PANTHER" id="PTHR43664:SF1">
    <property type="entry name" value="BETA-METHYLMALYL-COA DEHYDRATASE"/>
    <property type="match status" value="1"/>
</dbReference>
<comment type="caution">
    <text evidence="2">The sequence shown here is derived from an EMBL/GenBank/DDBJ whole genome shotgun (WGS) entry which is preliminary data.</text>
</comment>
<feature type="domain" description="MaoC-like" evidence="1">
    <location>
        <begin position="26"/>
        <end position="137"/>
    </location>
</feature>
<organism evidence="2 3">
    <name type="scientific">Peribacillus asahii</name>
    <dbReference type="NCBI Taxonomy" id="228899"/>
    <lineage>
        <taxon>Bacteria</taxon>
        <taxon>Bacillati</taxon>
        <taxon>Bacillota</taxon>
        <taxon>Bacilli</taxon>
        <taxon>Bacillales</taxon>
        <taxon>Bacillaceae</taxon>
        <taxon>Peribacillus</taxon>
    </lineage>
</organism>
<dbReference type="EMBL" id="QWVS01000032">
    <property type="protein sequence ID" value="RID83713.1"/>
    <property type="molecule type" value="Genomic_DNA"/>
</dbReference>
<keyword evidence="3" id="KW-1185">Reference proteome</keyword>
<evidence type="ECO:0000313" key="3">
    <source>
        <dbReference type="Proteomes" id="UP000266016"/>
    </source>
</evidence>
<name>A0A398B7M2_9BACI</name>
<dbReference type="SUPFAM" id="SSF54637">
    <property type="entry name" value="Thioesterase/thiol ester dehydrase-isomerase"/>
    <property type="match status" value="1"/>
</dbReference>
<proteinExistence type="predicted"/>
<dbReference type="InterPro" id="IPR052342">
    <property type="entry name" value="MCH/BMMD"/>
</dbReference>
<dbReference type="AlphaFoldDB" id="A0A398B7M2"/>
<dbReference type="Gene3D" id="3.10.129.10">
    <property type="entry name" value="Hotdog Thioesterase"/>
    <property type="match status" value="1"/>
</dbReference>
<dbReference type="Proteomes" id="UP000266016">
    <property type="component" value="Unassembled WGS sequence"/>
</dbReference>
<sequence length="171" mass="19629">MCNTLHNTPIKRTEEILMFFEEFKLGQRFQCDPILMTSEEIADFATKYDPQPIHVDKEYAENSMFNGIISSGFLTLSKMWGQWIRLNKLGEEFIVGKGLDYVKFTAPVRKNDVLYTEVEVVNSTPTSNPSRGKVTLKFTMTNQYEEVVLLTEITVLLKTKESSNTKQLVTV</sequence>
<evidence type="ECO:0000313" key="2">
    <source>
        <dbReference type="EMBL" id="RID83713.1"/>
    </source>
</evidence>
<dbReference type="Pfam" id="PF01575">
    <property type="entry name" value="MaoC_dehydratas"/>
    <property type="match status" value="1"/>
</dbReference>
<gene>
    <name evidence="2" type="ORF">D1953_15560</name>
</gene>
<evidence type="ECO:0000259" key="1">
    <source>
        <dbReference type="Pfam" id="PF01575"/>
    </source>
</evidence>
<reference evidence="2 3" key="1">
    <citation type="submission" date="2018-08" db="EMBL/GenBank/DDBJ databases">
        <title>Bacillus jemisoniae sp. nov., Bacillus chryseoplanitiae sp. nov., Bacillus resnikiae sp. nov., and Bacillus frankliniae sp. nov., isolated from Viking spacecraft and associated surfaces.</title>
        <authorList>
            <person name="Seuylemezian A."/>
            <person name="Vaishampayan P."/>
        </authorList>
    </citation>
    <scope>NUCLEOTIDE SEQUENCE [LARGE SCALE GENOMIC DNA]</scope>
    <source>
        <strain evidence="2 3">MA001</strain>
    </source>
</reference>
<dbReference type="InterPro" id="IPR002539">
    <property type="entry name" value="MaoC-like_dom"/>
</dbReference>
<dbReference type="PANTHER" id="PTHR43664">
    <property type="entry name" value="MONOAMINE OXIDASE-RELATED"/>
    <property type="match status" value="1"/>
</dbReference>
<dbReference type="InterPro" id="IPR029069">
    <property type="entry name" value="HotDog_dom_sf"/>
</dbReference>
<protein>
    <recommendedName>
        <fullName evidence="1">MaoC-like domain-containing protein</fullName>
    </recommendedName>
</protein>
<accession>A0A398B7M2</accession>